<dbReference type="PANTHER" id="PTHR33446">
    <property type="entry name" value="PROTEIN TONB-RELATED"/>
    <property type="match status" value="1"/>
</dbReference>
<dbReference type="Gene3D" id="3.30.1150.10">
    <property type="match status" value="1"/>
</dbReference>
<comment type="caution">
    <text evidence="2">The sequence shown here is derived from an EMBL/GenBank/DDBJ whole genome shotgun (WGS) entry which is preliminary data.</text>
</comment>
<evidence type="ECO:0000313" key="2">
    <source>
        <dbReference type="EMBL" id="MDJ1483338.1"/>
    </source>
</evidence>
<sequence>MRKSILFILLIFISCSINKEKIQPQFDKQDNTLDEDTAIVCLLYPQVMPEFSGGVQAMHSFFKKNLQWPSNKTDIGGVVFVNFLIKPDGSIVEPGIAKGLTPDFDAEAIRVIKLMPNWIYPENPDETQLQGMRCSLPIRFSQK</sequence>
<dbReference type="GO" id="GO:0031992">
    <property type="term" value="F:energy transducer activity"/>
    <property type="evidence" value="ECO:0007669"/>
    <property type="project" value="TreeGrafter"/>
</dbReference>
<dbReference type="PANTHER" id="PTHR33446:SF2">
    <property type="entry name" value="PROTEIN TONB"/>
    <property type="match status" value="1"/>
</dbReference>
<dbReference type="AlphaFoldDB" id="A0AAE3QVI9"/>
<name>A0AAE3QVI9_9BACT</name>
<dbReference type="GO" id="GO:0055085">
    <property type="term" value="P:transmembrane transport"/>
    <property type="evidence" value="ECO:0007669"/>
    <property type="project" value="InterPro"/>
</dbReference>
<dbReference type="Proteomes" id="UP001241110">
    <property type="component" value="Unassembled WGS sequence"/>
</dbReference>
<reference evidence="2" key="1">
    <citation type="submission" date="2023-05" db="EMBL/GenBank/DDBJ databases">
        <authorList>
            <person name="Zhang X."/>
        </authorList>
    </citation>
    <scope>NUCLEOTIDE SEQUENCE</scope>
    <source>
        <strain evidence="2">YF14B1</strain>
    </source>
</reference>
<accession>A0AAE3QVI9</accession>
<dbReference type="InterPro" id="IPR037682">
    <property type="entry name" value="TonB_C"/>
</dbReference>
<proteinExistence type="predicted"/>
<dbReference type="InterPro" id="IPR051045">
    <property type="entry name" value="TonB-dependent_transducer"/>
</dbReference>
<dbReference type="PROSITE" id="PS51257">
    <property type="entry name" value="PROKAR_LIPOPROTEIN"/>
    <property type="match status" value="1"/>
</dbReference>
<gene>
    <name evidence="2" type="ORF">QNI16_22760</name>
</gene>
<dbReference type="RefSeq" id="WP_313983070.1">
    <property type="nucleotide sequence ID" value="NZ_JASJOS010000010.1"/>
</dbReference>
<evidence type="ECO:0000313" key="3">
    <source>
        <dbReference type="Proteomes" id="UP001241110"/>
    </source>
</evidence>
<organism evidence="2 3">
    <name type="scientific">Xanthocytophaga flava</name>
    <dbReference type="NCBI Taxonomy" id="3048013"/>
    <lineage>
        <taxon>Bacteria</taxon>
        <taxon>Pseudomonadati</taxon>
        <taxon>Bacteroidota</taxon>
        <taxon>Cytophagia</taxon>
        <taxon>Cytophagales</taxon>
        <taxon>Rhodocytophagaceae</taxon>
        <taxon>Xanthocytophaga</taxon>
    </lineage>
</organism>
<dbReference type="EMBL" id="JASJOS010000010">
    <property type="protein sequence ID" value="MDJ1483338.1"/>
    <property type="molecule type" value="Genomic_DNA"/>
</dbReference>
<dbReference type="SUPFAM" id="SSF74653">
    <property type="entry name" value="TolA/TonB C-terminal domain"/>
    <property type="match status" value="1"/>
</dbReference>
<protein>
    <submittedName>
        <fullName evidence="2">Energy transducer TonB</fullName>
    </submittedName>
</protein>
<dbReference type="GO" id="GO:0098797">
    <property type="term" value="C:plasma membrane protein complex"/>
    <property type="evidence" value="ECO:0007669"/>
    <property type="project" value="TreeGrafter"/>
</dbReference>
<evidence type="ECO:0000259" key="1">
    <source>
        <dbReference type="Pfam" id="PF03544"/>
    </source>
</evidence>
<dbReference type="Pfam" id="PF03544">
    <property type="entry name" value="TonB_C"/>
    <property type="match status" value="1"/>
</dbReference>
<feature type="domain" description="TonB C-terminal" evidence="1">
    <location>
        <begin position="72"/>
        <end position="140"/>
    </location>
</feature>